<evidence type="ECO:0000313" key="1">
    <source>
        <dbReference type="EMBL" id="RHX83913.1"/>
    </source>
</evidence>
<evidence type="ECO:0000313" key="2">
    <source>
        <dbReference type="Proteomes" id="UP000265798"/>
    </source>
</evidence>
<organism evidence="1 2">
    <name type="scientific">Leptospira stimsonii</name>
    <dbReference type="NCBI Taxonomy" id="2202203"/>
    <lineage>
        <taxon>Bacteria</taxon>
        <taxon>Pseudomonadati</taxon>
        <taxon>Spirochaetota</taxon>
        <taxon>Spirochaetia</taxon>
        <taxon>Leptospirales</taxon>
        <taxon>Leptospiraceae</taxon>
        <taxon>Leptospira</taxon>
    </lineage>
</organism>
<comment type="caution">
    <text evidence="1">The sequence shown here is derived from an EMBL/GenBank/DDBJ whole genome shotgun (WGS) entry which is preliminary data.</text>
</comment>
<dbReference type="OrthoDB" id="9135240at2"/>
<proteinExistence type="predicted"/>
<dbReference type="Proteomes" id="UP000265798">
    <property type="component" value="Unassembled WGS sequence"/>
</dbReference>
<sequence>MRILLLFIFFNPEFAYLIDIRPHNEDYVFAKKQLIEILYSNWPELLEPFRLRGIGRGSLEPNEENRQKLRKLGLNLMITIEDKVYAPIGGGMSSNGTNIMDVFEVDRMLDILPLIQKYFEDTNFNEIKTAFQDNNIPIPTKFELRLVGLGDGFVFREMSSGIQFHWNFSS</sequence>
<reference evidence="2" key="1">
    <citation type="submission" date="2018-05" db="EMBL/GenBank/DDBJ databases">
        <title>Leptospira yasudae sp. nov. and Leptospira stimsonii sp. nov., two pathogenic species of the genus Leptospira isolated from environmental sources.</title>
        <authorList>
            <person name="Casanovas-Massana A."/>
            <person name="Hamond C."/>
            <person name="Santos L.A."/>
            <person name="Hacker K.P."/>
            <person name="Balassiano I."/>
            <person name="Medeiros M.A."/>
            <person name="Reis M.G."/>
            <person name="Ko A.I."/>
            <person name="Wunder E.A."/>
        </authorList>
    </citation>
    <scope>NUCLEOTIDE SEQUENCE [LARGE SCALE GENOMIC DNA]</scope>
    <source>
        <strain evidence="2">Yale</strain>
    </source>
</reference>
<dbReference type="EMBL" id="QHCT01000016">
    <property type="protein sequence ID" value="RHX83913.1"/>
    <property type="molecule type" value="Genomic_DNA"/>
</dbReference>
<dbReference type="RefSeq" id="WP_118970950.1">
    <property type="nucleotide sequence ID" value="NZ_QHCT01000016.1"/>
</dbReference>
<accession>A0A396YPC4</accession>
<name>A0A396YPC4_9LEPT</name>
<gene>
    <name evidence="1" type="ORF">DLM75_23500</name>
</gene>
<dbReference type="AlphaFoldDB" id="A0A396YPC4"/>
<protein>
    <submittedName>
        <fullName evidence="1">Uncharacterized protein</fullName>
    </submittedName>
</protein>